<dbReference type="InterPro" id="IPR005031">
    <property type="entry name" value="COQ10_START"/>
</dbReference>
<evidence type="ECO:0000259" key="1">
    <source>
        <dbReference type="Pfam" id="PF03364"/>
    </source>
</evidence>
<reference evidence="2" key="1">
    <citation type="submission" date="2018-12" db="EMBL/GenBank/DDBJ databases">
        <authorList>
            <person name="Will S."/>
            <person name="Neumann-Schaal M."/>
            <person name="Henke P."/>
        </authorList>
    </citation>
    <scope>NUCLEOTIDE SEQUENCE</scope>
    <source>
        <strain evidence="2">PCC 7102</strain>
    </source>
</reference>
<organism evidence="2 3">
    <name type="scientific">Dulcicalothrix desertica PCC 7102</name>
    <dbReference type="NCBI Taxonomy" id="232991"/>
    <lineage>
        <taxon>Bacteria</taxon>
        <taxon>Bacillati</taxon>
        <taxon>Cyanobacteriota</taxon>
        <taxon>Cyanophyceae</taxon>
        <taxon>Nostocales</taxon>
        <taxon>Calotrichaceae</taxon>
        <taxon>Dulcicalothrix</taxon>
    </lineage>
</organism>
<evidence type="ECO:0000313" key="3">
    <source>
        <dbReference type="Proteomes" id="UP000271624"/>
    </source>
</evidence>
<dbReference type="Pfam" id="PF03364">
    <property type="entry name" value="Polyketide_cyc"/>
    <property type="match status" value="1"/>
</dbReference>
<accession>A0A3S5K379</accession>
<feature type="domain" description="Coenzyme Q-binding protein COQ10 START" evidence="1">
    <location>
        <begin position="84"/>
        <end position="208"/>
    </location>
</feature>
<dbReference type="PANTHER" id="PTHR33824:SF7">
    <property type="entry name" value="POLYKETIDE CYCLASE_DEHYDRASE AND LIPID TRANSPORT SUPERFAMILY PROTEIN"/>
    <property type="match status" value="1"/>
</dbReference>
<name>A0A3S5K379_9CYAN</name>
<dbReference type="CDD" id="cd07817">
    <property type="entry name" value="SRPBCC_8"/>
    <property type="match status" value="1"/>
</dbReference>
<reference evidence="2" key="2">
    <citation type="journal article" date="2019" name="Genome Biol. Evol.">
        <title>Day and night: Metabolic profiles and evolutionary relationships of six axenic non-marine cyanobacteria.</title>
        <authorList>
            <person name="Will S.E."/>
            <person name="Henke P."/>
            <person name="Boedeker C."/>
            <person name="Huang S."/>
            <person name="Brinkmann H."/>
            <person name="Rohde M."/>
            <person name="Jarek M."/>
            <person name="Friedl T."/>
            <person name="Seufert S."/>
            <person name="Schumacher M."/>
            <person name="Overmann J."/>
            <person name="Neumann-Schaal M."/>
            <person name="Petersen J."/>
        </authorList>
    </citation>
    <scope>NUCLEOTIDE SEQUENCE [LARGE SCALE GENOMIC DNA]</scope>
    <source>
        <strain evidence="2">PCC 7102</strain>
    </source>
</reference>
<evidence type="ECO:0000313" key="2">
    <source>
        <dbReference type="EMBL" id="RUT05283.1"/>
    </source>
</evidence>
<dbReference type="OrthoDB" id="9797595at2"/>
<keyword evidence="3" id="KW-1185">Reference proteome</keyword>
<gene>
    <name evidence="2" type="ORF">DSM106972_041040</name>
</gene>
<dbReference type="SUPFAM" id="SSF55961">
    <property type="entry name" value="Bet v1-like"/>
    <property type="match status" value="1"/>
</dbReference>
<dbReference type="PANTHER" id="PTHR33824">
    <property type="entry name" value="POLYKETIDE CYCLASE/DEHYDRASE AND LIPID TRANSPORT SUPERFAMILY PROTEIN"/>
    <property type="match status" value="1"/>
</dbReference>
<dbReference type="RefSeq" id="WP_127082514.1">
    <property type="nucleotide sequence ID" value="NZ_RSCL01000009.1"/>
</dbReference>
<sequence length="230" mass="25344">MASTSENISSNQNEAGDTERWASLIGGGTMVLMGLKQRSLRGVLTAIAGGGLLYQGVKKKSTIQQAQEAIGIGQVIKVEKTVTINKPADELYRFWRNLENLPNFMKHLKEVKVLDNKRSHWVATAPLGTSIEWDAEILEDRENEFISWASVEDADVDNSGFVRFTKAPGDRGTEVKVVMEYTPPGGALTAAFAKLFGEEPEQQIGDELRRFKMLMEAGEIATTEGQPRGK</sequence>
<comment type="caution">
    <text evidence="2">The sequence shown here is derived from an EMBL/GenBank/DDBJ whole genome shotgun (WGS) entry which is preliminary data.</text>
</comment>
<dbReference type="EMBL" id="RSCL01000009">
    <property type="protein sequence ID" value="RUT05283.1"/>
    <property type="molecule type" value="Genomic_DNA"/>
</dbReference>
<dbReference type="Gene3D" id="3.30.530.20">
    <property type="match status" value="1"/>
</dbReference>
<dbReference type="AlphaFoldDB" id="A0A3S5K379"/>
<dbReference type="InterPro" id="IPR047137">
    <property type="entry name" value="ORF3"/>
</dbReference>
<protein>
    <recommendedName>
        <fullName evidence="1">Coenzyme Q-binding protein COQ10 START domain-containing protein</fullName>
    </recommendedName>
</protein>
<dbReference type="InterPro" id="IPR023393">
    <property type="entry name" value="START-like_dom_sf"/>
</dbReference>
<proteinExistence type="predicted"/>
<dbReference type="Proteomes" id="UP000271624">
    <property type="component" value="Unassembled WGS sequence"/>
</dbReference>